<dbReference type="GO" id="GO:0005506">
    <property type="term" value="F:iron ion binding"/>
    <property type="evidence" value="ECO:0007669"/>
    <property type="project" value="InterPro"/>
</dbReference>
<accession>A0A8J8SZS9</accession>
<evidence type="ECO:0000256" key="1">
    <source>
        <dbReference type="ARBA" id="ARBA00004370"/>
    </source>
</evidence>
<dbReference type="GO" id="GO:0008610">
    <property type="term" value="P:lipid biosynthetic process"/>
    <property type="evidence" value="ECO:0007669"/>
    <property type="project" value="InterPro"/>
</dbReference>
<keyword evidence="8" id="KW-1185">Reference proteome</keyword>
<dbReference type="EMBL" id="RRYP01012702">
    <property type="protein sequence ID" value="TNV76937.1"/>
    <property type="molecule type" value="Genomic_DNA"/>
</dbReference>
<dbReference type="GO" id="GO:0016020">
    <property type="term" value="C:membrane"/>
    <property type="evidence" value="ECO:0007669"/>
    <property type="project" value="UniProtKB-SubCell"/>
</dbReference>
<reference evidence="7" key="1">
    <citation type="submission" date="2019-06" db="EMBL/GenBank/DDBJ databases">
        <authorList>
            <person name="Zheng W."/>
        </authorList>
    </citation>
    <scope>NUCLEOTIDE SEQUENCE</scope>
    <source>
        <strain evidence="7">QDHG01</strain>
    </source>
</reference>
<evidence type="ECO:0000313" key="7">
    <source>
        <dbReference type="EMBL" id="TNV76937.1"/>
    </source>
</evidence>
<dbReference type="PANTHER" id="PTHR11863">
    <property type="entry name" value="STEROL DESATURASE"/>
    <property type="match status" value="1"/>
</dbReference>
<dbReference type="Proteomes" id="UP000785679">
    <property type="component" value="Unassembled WGS sequence"/>
</dbReference>
<proteinExistence type="predicted"/>
<evidence type="ECO:0000313" key="8">
    <source>
        <dbReference type="Proteomes" id="UP000785679"/>
    </source>
</evidence>
<dbReference type="InterPro" id="IPR006694">
    <property type="entry name" value="Fatty_acid_hydroxylase"/>
</dbReference>
<keyword evidence="4 5" id="KW-0472">Membrane</keyword>
<dbReference type="GO" id="GO:0016491">
    <property type="term" value="F:oxidoreductase activity"/>
    <property type="evidence" value="ECO:0007669"/>
    <property type="project" value="InterPro"/>
</dbReference>
<evidence type="ECO:0000256" key="2">
    <source>
        <dbReference type="ARBA" id="ARBA00022692"/>
    </source>
</evidence>
<organism evidence="7 8">
    <name type="scientific">Halteria grandinella</name>
    <dbReference type="NCBI Taxonomy" id="5974"/>
    <lineage>
        <taxon>Eukaryota</taxon>
        <taxon>Sar</taxon>
        <taxon>Alveolata</taxon>
        <taxon>Ciliophora</taxon>
        <taxon>Intramacronucleata</taxon>
        <taxon>Spirotrichea</taxon>
        <taxon>Stichotrichia</taxon>
        <taxon>Sporadotrichida</taxon>
        <taxon>Halteriidae</taxon>
        <taxon>Halteria</taxon>
    </lineage>
</organism>
<name>A0A8J8SZS9_HALGN</name>
<dbReference type="Pfam" id="PF04116">
    <property type="entry name" value="FA_hydroxylase"/>
    <property type="match status" value="1"/>
</dbReference>
<protein>
    <recommendedName>
        <fullName evidence="6">Fatty acid hydroxylase domain-containing protein</fullName>
    </recommendedName>
</protein>
<sequence length="227" mass="26304">MKEEAWPWVQDAKAWDVLLWKSIALVSTNIVVVQPIALYLFVLLKNYDTSQTFAIEDIPSAATLFWQLLFCFYIEDFGFSTAHRLFHQPFFYKHVHKVHHTYTQAVGVSGTYTHPVEFVIGNVLPVGLPAIILGKRMHMVTFMIWTSFRILSTTNNHCGYDFPWIPWEILPFKGTPSYHDYHHSGGDFAGNFSGQTNVCDSLWGTNKKYLREYLNTQRAKYAKKKDL</sequence>
<gene>
    <name evidence="7" type="ORF">FGO68_gene11376</name>
</gene>
<feature type="domain" description="Fatty acid hydroxylase" evidence="6">
    <location>
        <begin position="69"/>
        <end position="205"/>
    </location>
</feature>
<keyword evidence="3 5" id="KW-1133">Transmembrane helix</keyword>
<dbReference type="AlphaFoldDB" id="A0A8J8SZS9"/>
<evidence type="ECO:0000256" key="5">
    <source>
        <dbReference type="SAM" id="Phobius"/>
    </source>
</evidence>
<comment type="subcellular location">
    <subcellularLocation>
        <location evidence="1">Membrane</location>
    </subcellularLocation>
</comment>
<evidence type="ECO:0000259" key="6">
    <source>
        <dbReference type="Pfam" id="PF04116"/>
    </source>
</evidence>
<feature type="transmembrane region" description="Helical" evidence="5">
    <location>
        <begin position="20"/>
        <end position="44"/>
    </location>
</feature>
<keyword evidence="2 5" id="KW-0812">Transmembrane</keyword>
<dbReference type="InterPro" id="IPR050307">
    <property type="entry name" value="Sterol_Desaturase_Related"/>
</dbReference>
<evidence type="ECO:0000256" key="3">
    <source>
        <dbReference type="ARBA" id="ARBA00022989"/>
    </source>
</evidence>
<evidence type="ECO:0000256" key="4">
    <source>
        <dbReference type="ARBA" id="ARBA00023136"/>
    </source>
</evidence>
<comment type="caution">
    <text evidence="7">The sequence shown here is derived from an EMBL/GenBank/DDBJ whole genome shotgun (WGS) entry which is preliminary data.</text>
</comment>
<dbReference type="OrthoDB" id="421628at2759"/>